<keyword evidence="5" id="KW-1185">Reference proteome</keyword>
<dbReference type="InterPro" id="IPR000210">
    <property type="entry name" value="BTB/POZ_dom"/>
</dbReference>
<dbReference type="Ensembl" id="ENSPKIT00000009201.1">
    <property type="protein sequence ID" value="ENSPKIP00000028421.1"/>
    <property type="gene ID" value="ENSPKIG00000010076.1"/>
</dbReference>
<dbReference type="Pfam" id="PF07707">
    <property type="entry name" value="BACK"/>
    <property type="match status" value="1"/>
</dbReference>
<proteinExistence type="predicted"/>
<dbReference type="InterPro" id="IPR015915">
    <property type="entry name" value="Kelch-typ_b-propeller"/>
</dbReference>
<evidence type="ECO:0000313" key="5">
    <source>
        <dbReference type="Proteomes" id="UP000261540"/>
    </source>
</evidence>
<dbReference type="Gene3D" id="2.120.10.80">
    <property type="entry name" value="Kelch-type beta propeller"/>
    <property type="match status" value="1"/>
</dbReference>
<organism evidence="4 5">
    <name type="scientific">Paramormyrops kingsleyae</name>
    <dbReference type="NCBI Taxonomy" id="1676925"/>
    <lineage>
        <taxon>Eukaryota</taxon>
        <taxon>Metazoa</taxon>
        <taxon>Chordata</taxon>
        <taxon>Craniata</taxon>
        <taxon>Vertebrata</taxon>
        <taxon>Euteleostomi</taxon>
        <taxon>Actinopterygii</taxon>
        <taxon>Neopterygii</taxon>
        <taxon>Teleostei</taxon>
        <taxon>Osteoglossocephala</taxon>
        <taxon>Osteoglossomorpha</taxon>
        <taxon>Osteoglossiformes</taxon>
        <taxon>Mormyridae</taxon>
        <taxon>Paramormyrops</taxon>
    </lineage>
</organism>
<dbReference type="GeneTree" id="ENSGT00940000154664"/>
<accession>A0A3B3SEK2</accession>
<reference evidence="4" key="1">
    <citation type="submission" date="2025-08" db="UniProtKB">
        <authorList>
            <consortium name="Ensembl"/>
        </authorList>
    </citation>
    <scope>IDENTIFICATION</scope>
</reference>
<evidence type="ECO:0000256" key="2">
    <source>
        <dbReference type="ARBA" id="ARBA00022737"/>
    </source>
</evidence>
<dbReference type="InterPro" id="IPR006652">
    <property type="entry name" value="Kelch_1"/>
</dbReference>
<evidence type="ECO:0000256" key="1">
    <source>
        <dbReference type="ARBA" id="ARBA00022441"/>
    </source>
</evidence>
<dbReference type="SMART" id="SM00875">
    <property type="entry name" value="BACK"/>
    <property type="match status" value="1"/>
</dbReference>
<dbReference type="Pfam" id="PF00651">
    <property type="entry name" value="BTB"/>
    <property type="match status" value="1"/>
</dbReference>
<dbReference type="PANTHER" id="PTHR24412:SF172">
    <property type="entry name" value="KELCH-LIKE PROTEIN 10"/>
    <property type="match status" value="1"/>
</dbReference>
<evidence type="ECO:0000259" key="3">
    <source>
        <dbReference type="SMART" id="SM00875"/>
    </source>
</evidence>
<keyword evidence="2" id="KW-0677">Repeat</keyword>
<sequence>KELYIYIYICCAPYTTRLVFEILFLQIIEYAYTYSVLVTADNVENLLLAADQLNILGIVQRCCDFLHDQLCPQNCIGIFQIADIYCLNELRQSAFHSILRNFKEVATTSVEFPELTLQQLCDIIAKDELNVTQEDVVFDAILRWIKHEPVSREAHISVLLPKVRMARMDPEYFMKIVKNNDLVKTNAACRPIVNDVLKVMYDLDVESPSSDFDNPLIRSRLPSDILLAVGGWNMRTNNWIDAYDTQADRWVDVTQEEQSYLAGHGTVYCDGFVYCIGGFDGQNFTNTVRRFNPMTRTWQEMAPMHWHRCNVSVAVLDGFIYAMGGHIGFRPLNKVERYNPETNEWTLIDPMNELSDCVYPHFPLEIEYF</sequence>
<dbReference type="Gene3D" id="3.30.710.10">
    <property type="entry name" value="Potassium Channel Kv1.1, Chain A"/>
    <property type="match status" value="1"/>
</dbReference>
<dbReference type="PANTHER" id="PTHR24412">
    <property type="entry name" value="KELCH PROTEIN"/>
    <property type="match status" value="1"/>
</dbReference>
<dbReference type="AlphaFoldDB" id="A0A3B3SEK2"/>
<dbReference type="Proteomes" id="UP000261540">
    <property type="component" value="Unplaced"/>
</dbReference>
<dbReference type="SMART" id="SM00612">
    <property type="entry name" value="Kelch"/>
    <property type="match status" value="3"/>
</dbReference>
<feature type="domain" description="BACK" evidence="3">
    <location>
        <begin position="75"/>
        <end position="178"/>
    </location>
</feature>
<reference evidence="4" key="2">
    <citation type="submission" date="2025-09" db="UniProtKB">
        <authorList>
            <consortium name="Ensembl"/>
        </authorList>
    </citation>
    <scope>IDENTIFICATION</scope>
</reference>
<evidence type="ECO:0000313" key="4">
    <source>
        <dbReference type="Ensembl" id="ENSPKIP00000028421.1"/>
    </source>
</evidence>
<dbReference type="STRING" id="1676925.ENSPKIP00000028421"/>
<dbReference type="Pfam" id="PF01344">
    <property type="entry name" value="Kelch_1"/>
    <property type="match status" value="2"/>
</dbReference>
<keyword evidence="1" id="KW-0880">Kelch repeat</keyword>
<dbReference type="InterPro" id="IPR011705">
    <property type="entry name" value="BACK"/>
</dbReference>
<dbReference type="FunFam" id="1.25.40.420:FF:000001">
    <property type="entry name" value="Kelch-like family member 12"/>
    <property type="match status" value="1"/>
</dbReference>
<dbReference type="SUPFAM" id="SSF117281">
    <property type="entry name" value="Kelch motif"/>
    <property type="match status" value="1"/>
</dbReference>
<name>A0A3B3SEK2_9TELE</name>
<protein>
    <submittedName>
        <fullName evidence="4">Kelch like family member 10</fullName>
    </submittedName>
</protein>
<dbReference type="InterPro" id="IPR011333">
    <property type="entry name" value="SKP1/BTB/POZ_sf"/>
</dbReference>
<dbReference type="Gene3D" id="1.25.40.420">
    <property type="match status" value="1"/>
</dbReference>
<dbReference type="SUPFAM" id="SSF54695">
    <property type="entry name" value="POZ domain"/>
    <property type="match status" value="1"/>
</dbReference>